<evidence type="ECO:0000256" key="9">
    <source>
        <dbReference type="RuleBase" id="RU000612"/>
    </source>
</evidence>
<evidence type="ECO:0000256" key="5">
    <source>
        <dbReference type="ARBA" id="ARBA00023152"/>
    </source>
</evidence>
<dbReference type="PROSITE" id="PS00765">
    <property type="entry name" value="P_GLUCOSE_ISOMERASE_1"/>
    <property type="match status" value="1"/>
</dbReference>
<dbReference type="Pfam" id="PF00342">
    <property type="entry name" value="PGI"/>
    <property type="match status" value="1"/>
</dbReference>
<dbReference type="InterPro" id="IPR035482">
    <property type="entry name" value="SIS_PGI_2"/>
</dbReference>
<sequence length="450" mass="48677">MIKFDYKMALPFVPEAEIVRLGAEAERCNGMLQEGTGAGADFLGWVSLPSSIDGAMLERVDEVARRLRQLASVVVVIGIGGSYLGARAVQEALGDPFAGLGGAQGTQVVYAGQNLSPDYLSSLLRAVSDRSLALIVVSKSGTTTEPAVAFRILREEIVRRYGVRGARERIVAVTDRARGALKKMADEQGYDTFVIPDDVGGRYSVLTPVGLLPLAVAGVDVAALVEGAQAAERAMGAEVPFAGNPALQYAAVRNALYRKGYKVELFGSYEPALRDVGEWWKQLYGESEGKQGRGIFPASVTFTTDLHSMGQYIQEGERMLFETIVSIEAPHTDVTVQAEADDADGLNFLAGRRLSEVNRTAENGVALAHCDGGVPNLRVTLPRVDAYEIGWLLYFFERACGVSGYLLGVNPFDQPGVEAYKKNMFALLGKPGYEAEGERLHERLRDMGRE</sequence>
<comment type="subcellular location">
    <subcellularLocation>
        <location evidence="8">Cytoplasm</location>
    </subcellularLocation>
</comment>
<reference evidence="10" key="2">
    <citation type="submission" date="2021-04" db="EMBL/GenBank/DDBJ databases">
        <authorList>
            <person name="Gilroy R."/>
        </authorList>
    </citation>
    <scope>NUCLEOTIDE SEQUENCE</scope>
    <source>
        <strain evidence="10">ChiHjej11B10-19426</strain>
    </source>
</reference>
<comment type="catalytic activity">
    <reaction evidence="7 8 9">
        <text>alpha-D-glucose 6-phosphate = beta-D-fructose 6-phosphate</text>
        <dbReference type="Rhea" id="RHEA:11816"/>
        <dbReference type="ChEBI" id="CHEBI:57634"/>
        <dbReference type="ChEBI" id="CHEBI:58225"/>
        <dbReference type="EC" id="5.3.1.9"/>
    </reaction>
</comment>
<protein>
    <recommendedName>
        <fullName evidence="8">Glucose-6-phosphate isomerase</fullName>
        <shortName evidence="8">GPI</shortName>
        <ecNumber evidence="8">5.3.1.9</ecNumber>
    </recommendedName>
    <alternativeName>
        <fullName evidence="8">Phosphoglucose isomerase</fullName>
        <shortName evidence="8">PGI</shortName>
    </alternativeName>
    <alternativeName>
        <fullName evidence="8">Phosphohexose isomerase</fullName>
        <shortName evidence="8">PHI</shortName>
    </alternativeName>
</protein>
<evidence type="ECO:0000256" key="4">
    <source>
        <dbReference type="ARBA" id="ARBA00022490"/>
    </source>
</evidence>
<evidence type="ECO:0000256" key="8">
    <source>
        <dbReference type="HAMAP-Rule" id="MF_00473"/>
    </source>
</evidence>
<dbReference type="GO" id="GO:0006094">
    <property type="term" value="P:gluconeogenesis"/>
    <property type="evidence" value="ECO:0007669"/>
    <property type="project" value="UniProtKB-UniRule"/>
</dbReference>
<dbReference type="GO" id="GO:0006096">
    <property type="term" value="P:glycolytic process"/>
    <property type="evidence" value="ECO:0007669"/>
    <property type="project" value="UniProtKB-UniRule"/>
</dbReference>
<dbReference type="SUPFAM" id="SSF53697">
    <property type="entry name" value="SIS domain"/>
    <property type="match status" value="1"/>
</dbReference>
<comment type="caution">
    <text evidence="10">The sequence shown here is derived from an EMBL/GenBank/DDBJ whole genome shotgun (WGS) entry which is preliminary data.</text>
</comment>
<feature type="active site" description="Proton donor" evidence="8">
    <location>
        <position position="286"/>
    </location>
</feature>
<dbReference type="InterPro" id="IPR035476">
    <property type="entry name" value="SIS_PGI_1"/>
</dbReference>
<organism evidence="10 11">
    <name type="scientific">Candidatus Tidjanibacter faecipullorum</name>
    <dbReference type="NCBI Taxonomy" id="2838766"/>
    <lineage>
        <taxon>Bacteria</taxon>
        <taxon>Pseudomonadati</taxon>
        <taxon>Bacteroidota</taxon>
        <taxon>Bacteroidia</taxon>
        <taxon>Bacteroidales</taxon>
        <taxon>Rikenellaceae</taxon>
        <taxon>Tidjanibacter</taxon>
    </lineage>
</organism>
<proteinExistence type="inferred from homology"/>
<dbReference type="InterPro" id="IPR046348">
    <property type="entry name" value="SIS_dom_sf"/>
</dbReference>
<dbReference type="InterPro" id="IPR018189">
    <property type="entry name" value="Phosphoglucose_isomerase_CS"/>
</dbReference>
<dbReference type="EMBL" id="DXCC01000023">
    <property type="protein sequence ID" value="HIZ15607.1"/>
    <property type="molecule type" value="Genomic_DNA"/>
</dbReference>
<name>A0A9D2DEL9_9BACT</name>
<evidence type="ECO:0000313" key="10">
    <source>
        <dbReference type="EMBL" id="HIZ15607.1"/>
    </source>
</evidence>
<dbReference type="CDD" id="cd05016">
    <property type="entry name" value="SIS_PGI_2"/>
    <property type="match status" value="1"/>
</dbReference>
<dbReference type="InterPro" id="IPR001672">
    <property type="entry name" value="G6P_Isomerase"/>
</dbReference>
<dbReference type="CDD" id="cd05015">
    <property type="entry name" value="SIS_PGI_1"/>
    <property type="match status" value="1"/>
</dbReference>
<dbReference type="AlphaFoldDB" id="A0A9D2DEL9"/>
<dbReference type="FunFam" id="3.40.50.10490:FF:000015">
    <property type="entry name" value="Glucose-6-phosphate isomerase"/>
    <property type="match status" value="1"/>
</dbReference>
<evidence type="ECO:0000256" key="6">
    <source>
        <dbReference type="ARBA" id="ARBA00023235"/>
    </source>
</evidence>
<dbReference type="EC" id="5.3.1.9" evidence="8"/>
<comment type="pathway">
    <text evidence="1 8 9">Carbohydrate degradation; glycolysis; D-glyceraldehyde 3-phosphate and glycerone phosphate from D-glucose: step 2/4.</text>
</comment>
<comment type="function">
    <text evidence="8">Catalyzes the reversible isomerization of glucose-6-phosphate to fructose-6-phosphate.</text>
</comment>
<dbReference type="PANTHER" id="PTHR11469:SF1">
    <property type="entry name" value="GLUCOSE-6-PHOSPHATE ISOMERASE"/>
    <property type="match status" value="1"/>
</dbReference>
<dbReference type="PRINTS" id="PR00662">
    <property type="entry name" value="G6PISOMERASE"/>
</dbReference>
<dbReference type="GO" id="GO:0051156">
    <property type="term" value="P:glucose 6-phosphate metabolic process"/>
    <property type="evidence" value="ECO:0007669"/>
    <property type="project" value="TreeGrafter"/>
</dbReference>
<dbReference type="GO" id="GO:0097367">
    <property type="term" value="F:carbohydrate derivative binding"/>
    <property type="evidence" value="ECO:0007669"/>
    <property type="project" value="InterPro"/>
</dbReference>
<dbReference type="HAMAP" id="MF_00473">
    <property type="entry name" value="G6P_isomerase"/>
    <property type="match status" value="1"/>
</dbReference>
<keyword evidence="4 8" id="KW-0963">Cytoplasm</keyword>
<dbReference type="Gene3D" id="3.40.50.10490">
    <property type="entry name" value="Glucose-6-phosphate isomerase like protein, domain 1"/>
    <property type="match status" value="2"/>
</dbReference>
<feature type="active site" evidence="8">
    <location>
        <position position="421"/>
    </location>
</feature>
<dbReference type="GO" id="GO:0005829">
    <property type="term" value="C:cytosol"/>
    <property type="evidence" value="ECO:0007669"/>
    <property type="project" value="TreeGrafter"/>
</dbReference>
<keyword evidence="5 8" id="KW-0324">Glycolysis</keyword>
<dbReference type="NCBIfam" id="NF010697">
    <property type="entry name" value="PRK14097.1"/>
    <property type="match status" value="1"/>
</dbReference>
<comment type="similarity">
    <text evidence="2 8 9">Belongs to the GPI family.</text>
</comment>
<dbReference type="GO" id="GO:0048029">
    <property type="term" value="F:monosaccharide binding"/>
    <property type="evidence" value="ECO:0007669"/>
    <property type="project" value="TreeGrafter"/>
</dbReference>
<dbReference type="GO" id="GO:0004347">
    <property type="term" value="F:glucose-6-phosphate isomerase activity"/>
    <property type="evidence" value="ECO:0007669"/>
    <property type="project" value="UniProtKB-UniRule"/>
</dbReference>
<evidence type="ECO:0000256" key="1">
    <source>
        <dbReference type="ARBA" id="ARBA00004926"/>
    </source>
</evidence>
<dbReference type="Proteomes" id="UP000824014">
    <property type="component" value="Unassembled WGS sequence"/>
</dbReference>
<evidence type="ECO:0000256" key="3">
    <source>
        <dbReference type="ARBA" id="ARBA00022432"/>
    </source>
</evidence>
<reference evidence="10" key="1">
    <citation type="journal article" date="2021" name="PeerJ">
        <title>Extensive microbial diversity within the chicken gut microbiome revealed by metagenomics and culture.</title>
        <authorList>
            <person name="Gilroy R."/>
            <person name="Ravi A."/>
            <person name="Getino M."/>
            <person name="Pursley I."/>
            <person name="Horton D.L."/>
            <person name="Alikhan N.F."/>
            <person name="Baker D."/>
            <person name="Gharbi K."/>
            <person name="Hall N."/>
            <person name="Watson M."/>
            <person name="Adriaenssens E.M."/>
            <person name="Foster-Nyarko E."/>
            <person name="Jarju S."/>
            <person name="Secka A."/>
            <person name="Antonio M."/>
            <person name="Oren A."/>
            <person name="Chaudhuri R.R."/>
            <person name="La Ragione R."/>
            <person name="Hildebrand F."/>
            <person name="Pallen M.J."/>
        </authorList>
    </citation>
    <scope>NUCLEOTIDE SEQUENCE</scope>
    <source>
        <strain evidence="10">ChiHjej11B10-19426</strain>
    </source>
</reference>
<evidence type="ECO:0000313" key="11">
    <source>
        <dbReference type="Proteomes" id="UP000824014"/>
    </source>
</evidence>
<gene>
    <name evidence="8" type="primary">pgi</name>
    <name evidence="10" type="ORF">H9816_06835</name>
</gene>
<dbReference type="PROSITE" id="PS51463">
    <property type="entry name" value="P_GLUCOSE_ISOMERASE_3"/>
    <property type="match status" value="1"/>
</dbReference>
<dbReference type="FunFam" id="3.40.50.10490:FF:000016">
    <property type="entry name" value="Glucose-6-phosphate isomerase"/>
    <property type="match status" value="1"/>
</dbReference>
<comment type="pathway">
    <text evidence="8">Carbohydrate biosynthesis; gluconeogenesis.</text>
</comment>
<comment type="caution">
    <text evidence="8">Lacks conserved residue(s) required for the propagation of feature annotation.</text>
</comment>
<accession>A0A9D2DEL9</accession>
<keyword evidence="3 8" id="KW-0312">Gluconeogenesis</keyword>
<evidence type="ECO:0000256" key="2">
    <source>
        <dbReference type="ARBA" id="ARBA00006604"/>
    </source>
</evidence>
<keyword evidence="6 8" id="KW-0413">Isomerase</keyword>
<dbReference type="PROSITE" id="PS00174">
    <property type="entry name" value="P_GLUCOSE_ISOMERASE_2"/>
    <property type="match status" value="1"/>
</dbReference>
<dbReference type="PANTHER" id="PTHR11469">
    <property type="entry name" value="GLUCOSE-6-PHOSPHATE ISOMERASE"/>
    <property type="match status" value="1"/>
</dbReference>
<evidence type="ECO:0000256" key="7">
    <source>
        <dbReference type="ARBA" id="ARBA00029321"/>
    </source>
</evidence>